<comment type="caution">
    <text evidence="3">The sequence shown here is derived from an EMBL/GenBank/DDBJ whole genome shotgun (WGS) entry which is preliminary data.</text>
</comment>
<accession>A0ABW2UFJ6</accession>
<evidence type="ECO:0000313" key="3">
    <source>
        <dbReference type="EMBL" id="MFC7703429.1"/>
    </source>
</evidence>
<reference evidence="4" key="1">
    <citation type="journal article" date="2019" name="Int. J. Syst. Evol. Microbiol.">
        <title>The Global Catalogue of Microorganisms (GCM) 10K type strain sequencing project: providing services to taxonomists for standard genome sequencing and annotation.</title>
        <authorList>
            <consortium name="The Broad Institute Genomics Platform"/>
            <consortium name="The Broad Institute Genome Sequencing Center for Infectious Disease"/>
            <person name="Wu L."/>
            <person name="Ma J."/>
        </authorList>
    </citation>
    <scope>NUCLEOTIDE SEQUENCE [LARGE SCALE GENOMIC DNA]</scope>
    <source>
        <strain evidence="4">CGMCC 1.12750</strain>
    </source>
</reference>
<dbReference type="RefSeq" id="WP_377399707.1">
    <property type="nucleotide sequence ID" value="NZ_JBHTFQ010000002.1"/>
</dbReference>
<keyword evidence="1" id="KW-1133">Transmembrane helix</keyword>
<dbReference type="Pfam" id="PF03779">
    <property type="entry name" value="SPW"/>
    <property type="match status" value="1"/>
</dbReference>
<evidence type="ECO:0000313" key="4">
    <source>
        <dbReference type="Proteomes" id="UP001596516"/>
    </source>
</evidence>
<feature type="transmembrane region" description="Helical" evidence="1">
    <location>
        <begin position="92"/>
        <end position="110"/>
    </location>
</feature>
<feature type="transmembrane region" description="Helical" evidence="1">
    <location>
        <begin position="12"/>
        <end position="30"/>
    </location>
</feature>
<feature type="transmembrane region" description="Helical" evidence="1">
    <location>
        <begin position="36"/>
        <end position="55"/>
    </location>
</feature>
<feature type="domain" description="SPW repeat-containing integral membrane" evidence="2">
    <location>
        <begin position="9"/>
        <end position="106"/>
    </location>
</feature>
<proteinExistence type="predicted"/>
<keyword evidence="4" id="KW-1185">Reference proteome</keyword>
<dbReference type="EMBL" id="JBHTFQ010000002">
    <property type="protein sequence ID" value="MFC7703429.1"/>
    <property type="molecule type" value="Genomic_DNA"/>
</dbReference>
<organism evidence="3 4">
    <name type="scientific">Plastorhodobacter daqingensis</name>
    <dbReference type="NCBI Taxonomy" id="1387281"/>
    <lineage>
        <taxon>Bacteria</taxon>
        <taxon>Pseudomonadati</taxon>
        <taxon>Pseudomonadota</taxon>
        <taxon>Alphaproteobacteria</taxon>
        <taxon>Rhodobacterales</taxon>
        <taxon>Paracoccaceae</taxon>
        <taxon>Plastorhodobacter</taxon>
    </lineage>
</organism>
<keyword evidence="1" id="KW-0812">Transmembrane</keyword>
<keyword evidence="1" id="KW-0472">Membrane</keyword>
<dbReference type="InterPro" id="IPR005530">
    <property type="entry name" value="SPW"/>
</dbReference>
<feature type="transmembrane region" description="Helical" evidence="1">
    <location>
        <begin position="67"/>
        <end position="86"/>
    </location>
</feature>
<evidence type="ECO:0000259" key="2">
    <source>
        <dbReference type="Pfam" id="PF03779"/>
    </source>
</evidence>
<dbReference type="Proteomes" id="UP001596516">
    <property type="component" value="Unassembled WGS sequence"/>
</dbReference>
<gene>
    <name evidence="3" type="ORF">ACFQXB_04375</name>
</gene>
<evidence type="ECO:0000256" key="1">
    <source>
        <dbReference type="SAM" id="Phobius"/>
    </source>
</evidence>
<protein>
    <submittedName>
        <fullName evidence="3">SPW repeat protein</fullName>
    </submittedName>
</protein>
<sequence>MQIIPIRLHGLLDYLSAAMLISAPWLLGFADGSAAQWVAVAAGAFILIYSLLTRYERGAVPLIPIRAHLALDVATGTALIASPWVFGFADHILWPHLAFGLLSLAVPALTRRA</sequence>
<name>A0ABW2UFJ6_9RHOB</name>